<evidence type="ECO:0000313" key="1">
    <source>
        <dbReference type="EMBL" id="KAI0042223.1"/>
    </source>
</evidence>
<keyword evidence="2" id="KW-1185">Reference proteome</keyword>
<accession>A0ACB8RDQ5</accession>
<comment type="caution">
    <text evidence="1">The sequence shown here is derived from an EMBL/GenBank/DDBJ whole genome shotgun (WGS) entry which is preliminary data.</text>
</comment>
<dbReference type="EMBL" id="MU276077">
    <property type="protein sequence ID" value="KAI0042223.1"/>
    <property type="molecule type" value="Genomic_DNA"/>
</dbReference>
<gene>
    <name evidence="1" type="ORF">FA95DRAFT_606157</name>
</gene>
<dbReference type="Proteomes" id="UP000814033">
    <property type="component" value="Unassembled WGS sequence"/>
</dbReference>
<reference evidence="1" key="1">
    <citation type="submission" date="2021-02" db="EMBL/GenBank/DDBJ databases">
        <authorList>
            <consortium name="DOE Joint Genome Institute"/>
            <person name="Ahrendt S."/>
            <person name="Looney B.P."/>
            <person name="Miyauchi S."/>
            <person name="Morin E."/>
            <person name="Drula E."/>
            <person name="Courty P.E."/>
            <person name="Chicoki N."/>
            <person name="Fauchery L."/>
            <person name="Kohler A."/>
            <person name="Kuo A."/>
            <person name="Labutti K."/>
            <person name="Pangilinan J."/>
            <person name="Lipzen A."/>
            <person name="Riley R."/>
            <person name="Andreopoulos W."/>
            <person name="He G."/>
            <person name="Johnson J."/>
            <person name="Barry K.W."/>
            <person name="Grigoriev I.V."/>
            <person name="Nagy L."/>
            <person name="Hibbett D."/>
            <person name="Henrissat B."/>
            <person name="Matheny P.B."/>
            <person name="Labbe J."/>
            <person name="Martin F."/>
        </authorList>
    </citation>
    <scope>NUCLEOTIDE SEQUENCE</scope>
    <source>
        <strain evidence="1">FP105234-sp</strain>
    </source>
</reference>
<name>A0ACB8RDQ5_9AGAM</name>
<evidence type="ECO:0000313" key="2">
    <source>
        <dbReference type="Proteomes" id="UP000814033"/>
    </source>
</evidence>
<reference evidence="1" key="2">
    <citation type="journal article" date="2022" name="New Phytol.">
        <title>Evolutionary transition to the ectomycorrhizal habit in the genomes of a hyperdiverse lineage of mushroom-forming fungi.</title>
        <authorList>
            <person name="Looney B."/>
            <person name="Miyauchi S."/>
            <person name="Morin E."/>
            <person name="Drula E."/>
            <person name="Courty P.E."/>
            <person name="Kohler A."/>
            <person name="Kuo A."/>
            <person name="LaButti K."/>
            <person name="Pangilinan J."/>
            <person name="Lipzen A."/>
            <person name="Riley R."/>
            <person name="Andreopoulos W."/>
            <person name="He G."/>
            <person name="Johnson J."/>
            <person name="Nolan M."/>
            <person name="Tritt A."/>
            <person name="Barry K.W."/>
            <person name="Grigoriev I.V."/>
            <person name="Nagy L.G."/>
            <person name="Hibbett D."/>
            <person name="Henrissat B."/>
            <person name="Matheny P.B."/>
            <person name="Labbe J."/>
            <person name="Martin F.M."/>
        </authorList>
    </citation>
    <scope>NUCLEOTIDE SEQUENCE</scope>
    <source>
        <strain evidence="1">FP105234-sp</strain>
    </source>
</reference>
<sequence>MVIADRQCLRETRRRMNGSKSRNRSDTPRLLLRRPLARCGRTRPVDQLLCSHVDLNHIGDRALFTRATFLPGACTRALLEHAYPDSPQSKFPAGHFPLARSSSTARTGRRSARFRRAVRGRERVRRRRAGPHSRPRQPACPHVSVLRMVYLAGDSAHDWRVVTGETQIAHYRVPGSDVDSCAQ</sequence>
<protein>
    <submittedName>
        <fullName evidence="1">Uncharacterized protein</fullName>
    </submittedName>
</protein>
<organism evidence="1 2">
    <name type="scientific">Auriscalpium vulgare</name>
    <dbReference type="NCBI Taxonomy" id="40419"/>
    <lineage>
        <taxon>Eukaryota</taxon>
        <taxon>Fungi</taxon>
        <taxon>Dikarya</taxon>
        <taxon>Basidiomycota</taxon>
        <taxon>Agaricomycotina</taxon>
        <taxon>Agaricomycetes</taxon>
        <taxon>Russulales</taxon>
        <taxon>Auriscalpiaceae</taxon>
        <taxon>Auriscalpium</taxon>
    </lineage>
</organism>
<proteinExistence type="predicted"/>